<dbReference type="RefSeq" id="WP_242329452.1">
    <property type="nucleotide sequence ID" value="NZ_CP071872.1"/>
</dbReference>
<dbReference type="Gene3D" id="3.10.450.50">
    <property type="match status" value="1"/>
</dbReference>
<sequence>MSDLATTQDLDSRLEQYRTELTGYCYRMLGSAFEAEDAVQDTLVRAWKSFEKFEGRSSLRSWLYRIATNVCLDMLSAGNRRARPMDLTAATPVAQAQLTARPEITWLEPVPDGRVLPSVADPADRTVERETIRLAFVAALQHLPPKQRAVLILREVLAWKAAEVAELLGTSVASVNSALQRARATLAESAPAESDPADPLDEEQQKLLERYVTAFEGYDMKALTALLHEDATMSMPPYDLWLRGHDDIVGWMLGVGEVCRGSKLLPAVANGSPAFAHYHPSQDGEGYEPWALIVLEISGGRVGAMDFFLDTKRWFPLFDLPGRLDREGRAVEVSPEE</sequence>
<dbReference type="PANTHER" id="PTHR43133:SF65">
    <property type="entry name" value="ECF RNA POLYMERASE SIGMA FACTOR SIGG"/>
    <property type="match status" value="1"/>
</dbReference>
<dbReference type="InterPro" id="IPR037401">
    <property type="entry name" value="SnoaL-like"/>
</dbReference>
<proteinExistence type="inferred from homology"/>
<dbReference type="CDD" id="cd06171">
    <property type="entry name" value="Sigma70_r4"/>
    <property type="match status" value="1"/>
</dbReference>
<dbReference type="Gene3D" id="1.10.1740.10">
    <property type="match status" value="1"/>
</dbReference>
<protein>
    <submittedName>
        <fullName evidence="9">Sigma-70 family RNA polymerase sigma factor</fullName>
    </submittedName>
</protein>
<dbReference type="InterPro" id="IPR013324">
    <property type="entry name" value="RNA_pol_sigma_r3/r4-like"/>
</dbReference>
<keyword evidence="4" id="KW-0731">Sigma factor</keyword>
<name>A0ABY3WHH4_9ACTN</name>
<comment type="subunit">
    <text evidence="2">Interacts transiently with the RNA polymerase catalytic core formed by RpoA, RpoB, RpoC and RpoZ (2 alpha, 1 beta, 1 beta' and 1 omega subunit) to form the RNA polymerase holoenzyme that can initiate transcription.</text>
</comment>
<evidence type="ECO:0000256" key="3">
    <source>
        <dbReference type="ARBA" id="ARBA00023015"/>
    </source>
</evidence>
<dbReference type="EMBL" id="CP071872">
    <property type="protein sequence ID" value="UNM10914.1"/>
    <property type="molecule type" value="Genomic_DNA"/>
</dbReference>
<dbReference type="Gene3D" id="1.10.10.10">
    <property type="entry name" value="Winged helix-like DNA-binding domain superfamily/Winged helix DNA-binding domain"/>
    <property type="match status" value="1"/>
</dbReference>
<dbReference type="SUPFAM" id="SSF54427">
    <property type="entry name" value="NTF2-like"/>
    <property type="match status" value="1"/>
</dbReference>
<dbReference type="NCBIfam" id="TIGR02937">
    <property type="entry name" value="sigma70-ECF"/>
    <property type="match status" value="1"/>
</dbReference>
<reference evidence="9 10" key="1">
    <citation type="submission" date="2021-03" db="EMBL/GenBank/DDBJ databases">
        <title>Complete genome of Streptomyces formicae strain 1H-GS9 (DSM 100524).</title>
        <authorList>
            <person name="Atanasov K.E."/>
            <person name="Altabella T."/>
            <person name="Ferrer A."/>
        </authorList>
    </citation>
    <scope>NUCLEOTIDE SEQUENCE [LARGE SCALE GENOMIC DNA]</scope>
    <source>
        <strain evidence="9 10">1H-GS9</strain>
    </source>
</reference>
<feature type="domain" description="RNA polymerase sigma factor 70 region 4 type 2" evidence="7">
    <location>
        <begin position="134"/>
        <end position="186"/>
    </location>
</feature>
<comment type="similarity">
    <text evidence="1">Belongs to the sigma-70 factor family. ECF subfamily.</text>
</comment>
<dbReference type="InterPro" id="IPR032710">
    <property type="entry name" value="NTF2-like_dom_sf"/>
</dbReference>
<keyword evidence="10" id="KW-1185">Reference proteome</keyword>
<evidence type="ECO:0000259" key="8">
    <source>
        <dbReference type="Pfam" id="PF12680"/>
    </source>
</evidence>
<evidence type="ECO:0000256" key="2">
    <source>
        <dbReference type="ARBA" id="ARBA00011344"/>
    </source>
</evidence>
<dbReference type="Pfam" id="PF08281">
    <property type="entry name" value="Sigma70_r4_2"/>
    <property type="match status" value="1"/>
</dbReference>
<dbReference type="InterPro" id="IPR014284">
    <property type="entry name" value="RNA_pol_sigma-70_dom"/>
</dbReference>
<feature type="domain" description="RNA polymerase sigma-70 region 2" evidence="6">
    <location>
        <begin position="15"/>
        <end position="80"/>
    </location>
</feature>
<dbReference type="InterPro" id="IPR007627">
    <property type="entry name" value="RNA_pol_sigma70_r2"/>
</dbReference>
<evidence type="ECO:0000313" key="9">
    <source>
        <dbReference type="EMBL" id="UNM10914.1"/>
    </source>
</evidence>
<organism evidence="9 10">
    <name type="scientific">Streptomyces formicae</name>
    <dbReference type="NCBI Taxonomy" id="1616117"/>
    <lineage>
        <taxon>Bacteria</taxon>
        <taxon>Bacillati</taxon>
        <taxon>Actinomycetota</taxon>
        <taxon>Actinomycetes</taxon>
        <taxon>Kitasatosporales</taxon>
        <taxon>Streptomycetaceae</taxon>
        <taxon>Streptomyces</taxon>
    </lineage>
</organism>
<evidence type="ECO:0000256" key="5">
    <source>
        <dbReference type="ARBA" id="ARBA00023163"/>
    </source>
</evidence>
<dbReference type="InterPro" id="IPR013249">
    <property type="entry name" value="RNA_pol_sigma70_r4_t2"/>
</dbReference>
<evidence type="ECO:0000256" key="1">
    <source>
        <dbReference type="ARBA" id="ARBA00010641"/>
    </source>
</evidence>
<dbReference type="InterPro" id="IPR036388">
    <property type="entry name" value="WH-like_DNA-bd_sf"/>
</dbReference>
<dbReference type="NCBIfam" id="TIGR02960">
    <property type="entry name" value="SigX5"/>
    <property type="match status" value="1"/>
</dbReference>
<dbReference type="Pfam" id="PF12680">
    <property type="entry name" value="SnoaL_2"/>
    <property type="match status" value="1"/>
</dbReference>
<dbReference type="Proteomes" id="UP000828924">
    <property type="component" value="Chromosome"/>
</dbReference>
<dbReference type="NCBIfam" id="NF006089">
    <property type="entry name" value="PRK08241.1"/>
    <property type="match status" value="1"/>
</dbReference>
<evidence type="ECO:0000313" key="10">
    <source>
        <dbReference type="Proteomes" id="UP000828924"/>
    </source>
</evidence>
<accession>A0ABY3WHH4</accession>
<dbReference type="SUPFAM" id="SSF88946">
    <property type="entry name" value="Sigma2 domain of RNA polymerase sigma factors"/>
    <property type="match status" value="1"/>
</dbReference>
<dbReference type="SUPFAM" id="SSF88659">
    <property type="entry name" value="Sigma3 and sigma4 domains of RNA polymerase sigma factors"/>
    <property type="match status" value="1"/>
</dbReference>
<evidence type="ECO:0000259" key="7">
    <source>
        <dbReference type="Pfam" id="PF08281"/>
    </source>
</evidence>
<dbReference type="InterPro" id="IPR014305">
    <property type="entry name" value="RNA_pol_sigma-G_actinobac"/>
</dbReference>
<dbReference type="InterPro" id="IPR013325">
    <property type="entry name" value="RNA_pol_sigma_r2"/>
</dbReference>
<evidence type="ECO:0000259" key="6">
    <source>
        <dbReference type="Pfam" id="PF04542"/>
    </source>
</evidence>
<evidence type="ECO:0000256" key="4">
    <source>
        <dbReference type="ARBA" id="ARBA00023082"/>
    </source>
</evidence>
<dbReference type="Pfam" id="PF04542">
    <property type="entry name" value="Sigma70_r2"/>
    <property type="match status" value="1"/>
</dbReference>
<keyword evidence="3" id="KW-0805">Transcription regulation</keyword>
<feature type="domain" description="SnoaL-like" evidence="8">
    <location>
        <begin position="209"/>
        <end position="302"/>
    </location>
</feature>
<dbReference type="PANTHER" id="PTHR43133">
    <property type="entry name" value="RNA POLYMERASE ECF-TYPE SIGMA FACTO"/>
    <property type="match status" value="1"/>
</dbReference>
<gene>
    <name evidence="9" type="ORF">J4032_04725</name>
</gene>
<dbReference type="InterPro" id="IPR039425">
    <property type="entry name" value="RNA_pol_sigma-70-like"/>
</dbReference>
<keyword evidence="5" id="KW-0804">Transcription</keyword>